<dbReference type="SUPFAM" id="SSF50475">
    <property type="entry name" value="FMN-binding split barrel"/>
    <property type="match status" value="1"/>
</dbReference>
<evidence type="ECO:0000256" key="1">
    <source>
        <dbReference type="ARBA" id="ARBA00023002"/>
    </source>
</evidence>
<sequence>MVETTDFRNGMSLLTGAVNVITTAGETGRFGFTASAVCSVTDTPPTLLVCMNRSSSSHCHFKDNGILSVNVLGAHHQQISQAFASRIPMDERFTHGEWTTLLTGSPVLSDALVSFDCRIRQMNDVGTHTIFYCEVEAIKMNENKESCHGLIYFNRCYHHIGQQEYKL</sequence>
<feature type="domain" description="Flavin reductase like" evidence="2">
    <location>
        <begin position="11"/>
        <end position="159"/>
    </location>
</feature>
<protein>
    <submittedName>
        <fullName evidence="3">Flavin reductase</fullName>
    </submittedName>
</protein>
<keyword evidence="1" id="KW-0560">Oxidoreductase</keyword>
<evidence type="ECO:0000313" key="4">
    <source>
        <dbReference type="Proteomes" id="UP000262257"/>
    </source>
</evidence>
<dbReference type="GO" id="GO:0006208">
    <property type="term" value="P:pyrimidine nucleobase catabolic process"/>
    <property type="evidence" value="ECO:0007669"/>
    <property type="project" value="TreeGrafter"/>
</dbReference>
<dbReference type="Gene3D" id="2.30.110.10">
    <property type="entry name" value="Electron Transport, Fmn-binding Protein, Chain A"/>
    <property type="match status" value="1"/>
</dbReference>
<dbReference type="GO" id="GO:0010181">
    <property type="term" value="F:FMN binding"/>
    <property type="evidence" value="ECO:0007669"/>
    <property type="project" value="InterPro"/>
</dbReference>
<accession>A0A3D3FZZ5</accession>
<dbReference type="SMART" id="SM00903">
    <property type="entry name" value="Flavin_Reduct"/>
    <property type="match status" value="1"/>
</dbReference>
<dbReference type="PANTHER" id="PTHR30466">
    <property type="entry name" value="FLAVIN REDUCTASE"/>
    <property type="match status" value="1"/>
</dbReference>
<evidence type="ECO:0000259" key="2">
    <source>
        <dbReference type="SMART" id="SM00903"/>
    </source>
</evidence>
<organism evidence="3 4">
    <name type="scientific">Acinetobacter radioresistens</name>
    <dbReference type="NCBI Taxonomy" id="40216"/>
    <lineage>
        <taxon>Bacteria</taxon>
        <taxon>Pseudomonadati</taxon>
        <taxon>Pseudomonadota</taxon>
        <taxon>Gammaproteobacteria</taxon>
        <taxon>Moraxellales</taxon>
        <taxon>Moraxellaceae</taxon>
        <taxon>Acinetobacter</taxon>
    </lineage>
</organism>
<comment type="caution">
    <text evidence="3">The sequence shown here is derived from an EMBL/GenBank/DDBJ whole genome shotgun (WGS) entry which is preliminary data.</text>
</comment>
<dbReference type="InterPro" id="IPR050268">
    <property type="entry name" value="NADH-dep_flavin_reductase"/>
</dbReference>
<gene>
    <name evidence="3" type="ORF">DIC32_01855</name>
</gene>
<dbReference type="InterPro" id="IPR002563">
    <property type="entry name" value="Flavin_Rdtase-like_dom"/>
</dbReference>
<dbReference type="KEGG" id="arj:DOM24_03950"/>
<dbReference type="Pfam" id="PF01613">
    <property type="entry name" value="Flavin_Reduct"/>
    <property type="match status" value="1"/>
</dbReference>
<dbReference type="InterPro" id="IPR012349">
    <property type="entry name" value="Split_barrel_FMN-bd"/>
</dbReference>
<dbReference type="GO" id="GO:0042602">
    <property type="term" value="F:riboflavin reductase (NADPH) activity"/>
    <property type="evidence" value="ECO:0007669"/>
    <property type="project" value="TreeGrafter"/>
</dbReference>
<dbReference type="PANTHER" id="PTHR30466:SF1">
    <property type="entry name" value="FMN REDUCTASE (NADH) RUTF"/>
    <property type="match status" value="1"/>
</dbReference>
<dbReference type="Proteomes" id="UP000262257">
    <property type="component" value="Unassembled WGS sequence"/>
</dbReference>
<name>A0A3D3FZZ5_ACIRA</name>
<dbReference type="GeneID" id="56305231"/>
<evidence type="ECO:0000313" key="3">
    <source>
        <dbReference type="EMBL" id="HCM30542.1"/>
    </source>
</evidence>
<proteinExistence type="predicted"/>
<dbReference type="AlphaFoldDB" id="A0A3D3FZZ5"/>
<dbReference type="RefSeq" id="WP_005015221.1">
    <property type="nucleotide sequence ID" value="NZ_BKHE01000061.1"/>
</dbReference>
<reference evidence="3 4" key="1">
    <citation type="journal article" date="2018" name="Nat. Biotechnol.">
        <title>A standardized bacterial taxonomy based on genome phylogeny substantially revises the tree of life.</title>
        <authorList>
            <person name="Parks D.H."/>
            <person name="Chuvochina M."/>
            <person name="Waite D.W."/>
            <person name="Rinke C."/>
            <person name="Skarshewski A."/>
            <person name="Chaumeil P.A."/>
            <person name="Hugenholtz P."/>
        </authorList>
    </citation>
    <scope>NUCLEOTIDE SEQUENCE [LARGE SCALE GENOMIC DNA]</scope>
    <source>
        <strain evidence="3">UBA10045</strain>
    </source>
</reference>
<dbReference type="EMBL" id="DPXL01000026">
    <property type="protein sequence ID" value="HCM30542.1"/>
    <property type="molecule type" value="Genomic_DNA"/>
</dbReference>